<dbReference type="EMBL" id="CP002831">
    <property type="protein sequence ID" value="AFC26235.1"/>
    <property type="molecule type" value="Genomic_DNA"/>
</dbReference>
<dbReference type="OrthoDB" id="9817554at2"/>
<evidence type="ECO:0000313" key="2">
    <source>
        <dbReference type="Proteomes" id="UP000007519"/>
    </source>
</evidence>
<dbReference type="HOGENOM" id="CLU_893984_0_0_10"/>
<protein>
    <submittedName>
        <fullName evidence="1">Uncharacterized protein</fullName>
    </submittedName>
</protein>
<dbReference type="Proteomes" id="UP000007519">
    <property type="component" value="Chromosome"/>
</dbReference>
<proteinExistence type="predicted"/>
<reference evidence="1 2" key="1">
    <citation type="journal article" date="2012" name="Stand. Genomic Sci.">
        <title>Complete genome sequencing and analysis of Saprospira grandis str. Lewin, a predatory marine bacterium.</title>
        <authorList>
            <person name="Saw J.H."/>
            <person name="Yuryev A."/>
            <person name="Kanbe M."/>
            <person name="Hou S."/>
            <person name="Young A.G."/>
            <person name="Aizawa S."/>
            <person name="Alam M."/>
        </authorList>
    </citation>
    <scope>NUCLEOTIDE SEQUENCE [LARGE SCALE GENOMIC DNA]</scope>
    <source>
        <strain evidence="1 2">Lewin</strain>
    </source>
</reference>
<organism evidence="1 2">
    <name type="scientific">Saprospira grandis (strain Lewin)</name>
    <dbReference type="NCBI Taxonomy" id="984262"/>
    <lineage>
        <taxon>Bacteria</taxon>
        <taxon>Pseudomonadati</taxon>
        <taxon>Bacteroidota</taxon>
        <taxon>Saprospiria</taxon>
        <taxon>Saprospirales</taxon>
        <taxon>Saprospiraceae</taxon>
        <taxon>Saprospira</taxon>
    </lineage>
</organism>
<sequence>MKLVYLLAGVFIFNSCQLLRLEKREATAEPVEQFYFPSGDGKWGVYGFPDIENCYSFEINEEDSFRFVVDSLLFKGQRSGSKIHFELGDSLASYYIKGQFQIPTEYVLKPQKNKTGERSNSWIIERIPLRIGHWYYSRDGERSLGYYHSTKVSADSLAKDEHYINLVGKLEKTALLGLPVKFKSPHRSHLQIVEGDSFNLKVDTFAFQGFLQADTLYFEFGEENQDGYIKGQFCISSKSYPAPNYRILDPGKDLEFDLAIPEPKNKFYWNPKKSINYHISYACQKEKWALRVGKWEYLEKGERIFIDYPALQ</sequence>
<name>H6L071_SAPGL</name>
<accession>H6L071</accession>
<gene>
    <name evidence="1" type="ordered locus">SGRA_3511</name>
</gene>
<dbReference type="STRING" id="984262.SGRA_3511"/>
<evidence type="ECO:0000313" key="1">
    <source>
        <dbReference type="EMBL" id="AFC26235.1"/>
    </source>
</evidence>
<dbReference type="KEGG" id="sgn:SGRA_3511"/>
<dbReference type="RefSeq" id="WP_015693826.1">
    <property type="nucleotide sequence ID" value="NC_016940.1"/>
</dbReference>
<keyword evidence="2" id="KW-1185">Reference proteome</keyword>
<dbReference type="AlphaFoldDB" id="H6L071"/>